<feature type="transmembrane region" description="Helical" evidence="1">
    <location>
        <begin position="226"/>
        <end position="245"/>
    </location>
</feature>
<comment type="caution">
    <text evidence="2">The sequence shown here is derived from an EMBL/GenBank/DDBJ whole genome shotgun (WGS) entry which is preliminary data.</text>
</comment>
<protein>
    <submittedName>
        <fullName evidence="2">Uncharacterized protein</fullName>
    </submittedName>
</protein>
<keyword evidence="1" id="KW-0472">Membrane</keyword>
<dbReference type="Proteomes" id="UP000481852">
    <property type="component" value="Unassembled WGS sequence"/>
</dbReference>
<feature type="transmembrane region" description="Helical" evidence="1">
    <location>
        <begin position="90"/>
        <end position="108"/>
    </location>
</feature>
<organism evidence="2 3">
    <name type="scientific">Porcincola intestinalis</name>
    <dbReference type="NCBI Taxonomy" id="2606632"/>
    <lineage>
        <taxon>Bacteria</taxon>
        <taxon>Bacillati</taxon>
        <taxon>Bacillota</taxon>
        <taxon>Clostridia</taxon>
        <taxon>Lachnospirales</taxon>
        <taxon>Lachnospiraceae</taxon>
        <taxon>Porcincola</taxon>
    </lineage>
</organism>
<dbReference type="EMBL" id="VULZ01000004">
    <property type="protein sequence ID" value="MSS14442.1"/>
    <property type="molecule type" value="Genomic_DNA"/>
</dbReference>
<keyword evidence="1" id="KW-1133">Transmembrane helix</keyword>
<feature type="transmembrane region" description="Helical" evidence="1">
    <location>
        <begin position="167"/>
        <end position="189"/>
    </location>
</feature>
<evidence type="ECO:0000256" key="1">
    <source>
        <dbReference type="SAM" id="Phobius"/>
    </source>
</evidence>
<evidence type="ECO:0000313" key="2">
    <source>
        <dbReference type="EMBL" id="MSS14442.1"/>
    </source>
</evidence>
<dbReference type="AlphaFoldDB" id="A0A6L5X7Q7"/>
<feature type="transmembrane region" description="Helical" evidence="1">
    <location>
        <begin position="23"/>
        <end position="41"/>
    </location>
</feature>
<name>A0A6L5X7Q7_9FIRM</name>
<proteinExistence type="predicted"/>
<sequence length="254" mass="29442">MLCYLLYEKKIEKGRKDHFRKEVLLCLWATLIISVILYLWQWNMPGHINRMTSTEERDLYLPAFADWSLLKKIYHGYSSTVAVLFFKTNVIMFMFLIVLSLLSVKAILQAKQEMITSKKQYISASIGCFPLILQLLIWALGYKHFVVYYDYAFKMPEIGPFLKNTKYLIALALSVIMILSIVFAIVLLVRNRIRTSIIGMLLFLAAGSREMMGLSPTIYASGYRTFTFFLFAIMVCILLGLQEVVEQLEISYNK</sequence>
<keyword evidence="3" id="KW-1185">Reference proteome</keyword>
<gene>
    <name evidence="2" type="ORF">FYJ35_05200</name>
</gene>
<reference evidence="2 3" key="1">
    <citation type="submission" date="2019-08" db="EMBL/GenBank/DDBJ databases">
        <title>In-depth cultivation of the pig gut microbiome towards novel bacterial diversity and tailored functional studies.</title>
        <authorList>
            <person name="Wylensek D."/>
            <person name="Hitch T.C.A."/>
            <person name="Clavel T."/>
        </authorList>
    </citation>
    <scope>NUCLEOTIDE SEQUENCE [LARGE SCALE GENOMIC DNA]</scope>
    <source>
        <strain evidence="2 3">Oil+RF-744-WCA-WT-11</strain>
    </source>
</reference>
<feature type="transmembrane region" description="Helical" evidence="1">
    <location>
        <begin position="120"/>
        <end position="141"/>
    </location>
</feature>
<accession>A0A6L5X7Q7</accession>
<keyword evidence="1" id="KW-0812">Transmembrane</keyword>
<evidence type="ECO:0000313" key="3">
    <source>
        <dbReference type="Proteomes" id="UP000481852"/>
    </source>
</evidence>
<dbReference type="RefSeq" id="WP_154524213.1">
    <property type="nucleotide sequence ID" value="NZ_VULZ01000004.1"/>
</dbReference>
<feature type="transmembrane region" description="Helical" evidence="1">
    <location>
        <begin position="201"/>
        <end position="220"/>
    </location>
</feature>